<protein>
    <recommendedName>
        <fullName evidence="13">Acyl-CoA dehydrogenase</fullName>
    </recommendedName>
</protein>
<evidence type="ECO:0000259" key="9">
    <source>
        <dbReference type="Pfam" id="PF02770"/>
    </source>
</evidence>
<dbReference type="PANTHER" id="PTHR48083:SF13">
    <property type="entry name" value="ACYL-COA DEHYDROGENASE FAMILY MEMBER 11"/>
    <property type="match status" value="1"/>
</dbReference>
<gene>
    <name evidence="11" type="ORF">VE01_03848</name>
</gene>
<feature type="domain" description="Acyl-CoA oxidase/dehydrogenase middle" evidence="9">
    <location>
        <begin position="144"/>
        <end position="246"/>
    </location>
</feature>
<evidence type="ECO:0000259" key="10">
    <source>
        <dbReference type="Pfam" id="PF02771"/>
    </source>
</evidence>
<dbReference type="InterPro" id="IPR009100">
    <property type="entry name" value="AcylCoA_DH/oxidase_NM_dom_sf"/>
</dbReference>
<reference evidence="11 12" key="1">
    <citation type="submission" date="2016-03" db="EMBL/GenBank/DDBJ databases">
        <title>Comparative genomics of Pseudogymnoascus destructans, the fungus causing white-nose syndrome of bats.</title>
        <authorList>
            <person name="Palmer J.M."/>
            <person name="Drees K.P."/>
            <person name="Foster J.T."/>
            <person name="Lindner D.L."/>
        </authorList>
    </citation>
    <scope>NUCLEOTIDE SEQUENCE [LARGE SCALE GENOMIC DNA]</scope>
    <source>
        <strain evidence="11 12">UAMH 10579</strain>
    </source>
</reference>
<evidence type="ECO:0000256" key="5">
    <source>
        <dbReference type="ARBA" id="ARBA00022827"/>
    </source>
</evidence>
<comment type="cofactor">
    <cofactor evidence="1 7">
        <name>FAD</name>
        <dbReference type="ChEBI" id="CHEBI:57692"/>
    </cofactor>
</comment>
<evidence type="ECO:0000256" key="1">
    <source>
        <dbReference type="ARBA" id="ARBA00001974"/>
    </source>
</evidence>
<dbReference type="GeneID" id="28837234"/>
<dbReference type="Pfam" id="PF02771">
    <property type="entry name" value="Acyl-CoA_dh_N"/>
    <property type="match status" value="1"/>
</dbReference>
<evidence type="ECO:0000313" key="11">
    <source>
        <dbReference type="EMBL" id="OBT98078.1"/>
    </source>
</evidence>
<keyword evidence="12" id="KW-1185">Reference proteome</keyword>
<dbReference type="Gene3D" id="2.40.110.10">
    <property type="entry name" value="Butyryl-CoA Dehydrogenase, subunit A, domain 2"/>
    <property type="match status" value="1"/>
</dbReference>
<name>A0A1B8GQG9_9PEZI</name>
<proteinExistence type="inferred from homology"/>
<dbReference type="GO" id="GO:0033539">
    <property type="term" value="P:fatty acid beta-oxidation using acyl-CoA dehydrogenase"/>
    <property type="evidence" value="ECO:0007669"/>
    <property type="project" value="TreeGrafter"/>
</dbReference>
<evidence type="ECO:0000256" key="7">
    <source>
        <dbReference type="RuleBase" id="RU362125"/>
    </source>
</evidence>
<keyword evidence="4 7" id="KW-0285">Flavoprotein</keyword>
<dbReference type="InterPro" id="IPR036250">
    <property type="entry name" value="AcylCo_DH-like_C"/>
</dbReference>
<reference evidence="12" key="2">
    <citation type="journal article" date="2018" name="Nat. Commun.">
        <title>Extreme sensitivity to ultraviolet light in the fungal pathogen causing white-nose syndrome of bats.</title>
        <authorList>
            <person name="Palmer J.M."/>
            <person name="Drees K.P."/>
            <person name="Foster J.T."/>
            <person name="Lindner D.L."/>
        </authorList>
    </citation>
    <scope>NUCLEOTIDE SEQUENCE [LARGE SCALE GENOMIC DNA]</scope>
    <source>
        <strain evidence="12">UAMH 10579</strain>
    </source>
</reference>
<evidence type="ECO:0008006" key="13">
    <source>
        <dbReference type="Google" id="ProtNLM"/>
    </source>
</evidence>
<feature type="domain" description="Acyl-CoA dehydrogenase/oxidase C-terminal" evidence="8">
    <location>
        <begin position="258"/>
        <end position="408"/>
    </location>
</feature>
<dbReference type="InterPro" id="IPR009075">
    <property type="entry name" value="AcylCo_DH/oxidase_C"/>
</dbReference>
<dbReference type="SUPFAM" id="SSF56645">
    <property type="entry name" value="Acyl-CoA dehydrogenase NM domain-like"/>
    <property type="match status" value="1"/>
</dbReference>
<dbReference type="OrthoDB" id="434771at2759"/>
<dbReference type="STRING" id="342668.A0A1B8GQG9"/>
<evidence type="ECO:0000256" key="3">
    <source>
        <dbReference type="ARBA" id="ARBA00011738"/>
    </source>
</evidence>
<dbReference type="GO" id="GO:0005737">
    <property type="term" value="C:cytoplasm"/>
    <property type="evidence" value="ECO:0007669"/>
    <property type="project" value="TreeGrafter"/>
</dbReference>
<accession>A0A1B8GQG9</accession>
<feature type="domain" description="Acyl-CoA dehydrogenase/oxidase N-terminal" evidence="10">
    <location>
        <begin position="38"/>
        <end position="140"/>
    </location>
</feature>
<dbReference type="EMBL" id="KV460218">
    <property type="protein sequence ID" value="OBT98078.1"/>
    <property type="molecule type" value="Genomic_DNA"/>
</dbReference>
<evidence type="ECO:0000256" key="4">
    <source>
        <dbReference type="ARBA" id="ARBA00022630"/>
    </source>
</evidence>
<evidence type="ECO:0000256" key="6">
    <source>
        <dbReference type="ARBA" id="ARBA00023002"/>
    </source>
</evidence>
<dbReference type="GO" id="GO:0003995">
    <property type="term" value="F:acyl-CoA dehydrogenase activity"/>
    <property type="evidence" value="ECO:0007669"/>
    <property type="project" value="TreeGrafter"/>
</dbReference>
<dbReference type="InterPro" id="IPR037069">
    <property type="entry name" value="AcylCoA_DH/ox_N_sf"/>
</dbReference>
<dbReference type="InterPro" id="IPR050741">
    <property type="entry name" value="Acyl-CoA_dehydrogenase"/>
</dbReference>
<evidence type="ECO:0000256" key="2">
    <source>
        <dbReference type="ARBA" id="ARBA00009347"/>
    </source>
</evidence>
<dbReference type="AlphaFoldDB" id="A0A1B8GQG9"/>
<dbReference type="PANTHER" id="PTHR48083">
    <property type="entry name" value="MEDIUM-CHAIN SPECIFIC ACYL-COA DEHYDROGENASE, MITOCHONDRIAL-RELATED"/>
    <property type="match status" value="1"/>
</dbReference>
<dbReference type="SUPFAM" id="SSF47203">
    <property type="entry name" value="Acyl-CoA dehydrogenase C-terminal domain-like"/>
    <property type="match status" value="1"/>
</dbReference>
<dbReference type="InterPro" id="IPR013786">
    <property type="entry name" value="AcylCoA_DH/ox_N"/>
</dbReference>
<dbReference type="GO" id="GO:0050660">
    <property type="term" value="F:flavin adenine dinucleotide binding"/>
    <property type="evidence" value="ECO:0007669"/>
    <property type="project" value="InterPro"/>
</dbReference>
<keyword evidence="6 7" id="KW-0560">Oxidoreductase</keyword>
<evidence type="ECO:0000259" key="8">
    <source>
        <dbReference type="Pfam" id="PF00441"/>
    </source>
</evidence>
<dbReference type="InterPro" id="IPR006091">
    <property type="entry name" value="Acyl-CoA_Oxase/DH_mid-dom"/>
</dbReference>
<dbReference type="RefSeq" id="XP_018131811.1">
    <property type="nucleotide sequence ID" value="XM_018273330.1"/>
</dbReference>
<dbReference type="Pfam" id="PF02770">
    <property type="entry name" value="Acyl-CoA_dh_M"/>
    <property type="match status" value="1"/>
</dbReference>
<dbReference type="Pfam" id="PF00441">
    <property type="entry name" value="Acyl-CoA_dh_1"/>
    <property type="match status" value="1"/>
</dbReference>
<organism evidence="11 12">
    <name type="scientific">Pseudogymnoascus verrucosus</name>
    <dbReference type="NCBI Taxonomy" id="342668"/>
    <lineage>
        <taxon>Eukaryota</taxon>
        <taxon>Fungi</taxon>
        <taxon>Dikarya</taxon>
        <taxon>Ascomycota</taxon>
        <taxon>Pezizomycotina</taxon>
        <taxon>Leotiomycetes</taxon>
        <taxon>Thelebolales</taxon>
        <taxon>Thelebolaceae</taxon>
        <taxon>Pseudogymnoascus</taxon>
    </lineage>
</organism>
<dbReference type="Gene3D" id="1.10.540.10">
    <property type="entry name" value="Acyl-CoA dehydrogenase/oxidase, N-terminal domain"/>
    <property type="match status" value="1"/>
</dbReference>
<keyword evidence="5 7" id="KW-0274">FAD</keyword>
<dbReference type="FunFam" id="2.40.110.10:FF:000002">
    <property type="entry name" value="Acyl-CoA dehydrogenase fadE12"/>
    <property type="match status" value="1"/>
</dbReference>
<comment type="similarity">
    <text evidence="2 7">Belongs to the acyl-CoA dehydrogenase family.</text>
</comment>
<comment type="subunit">
    <text evidence="3">Homodimer.</text>
</comment>
<dbReference type="Gene3D" id="1.20.140.10">
    <property type="entry name" value="Butyryl-CoA Dehydrogenase, subunit A, domain 3"/>
    <property type="match status" value="1"/>
</dbReference>
<dbReference type="Proteomes" id="UP000091956">
    <property type="component" value="Unassembled WGS sequence"/>
</dbReference>
<dbReference type="InterPro" id="IPR046373">
    <property type="entry name" value="Acyl-CoA_Oxase/DH_mid-dom_sf"/>
</dbReference>
<evidence type="ECO:0000313" key="12">
    <source>
        <dbReference type="Proteomes" id="UP000091956"/>
    </source>
</evidence>
<sequence>MSAVIPPLVLPFVSERAKKTLDKLAIFVEKECIPADAVFEAQLGEGVDRWKIQPSIVEDLKNKAKALGLWNIFLPKNHYENGAGYTNLEYGIMAEQLGKSTIASEACNCNPPDTGNMEVLAKYGTEGQKRKWLAPLLTGDIRSAFLMTEPDTASSDARNIQLTMTKDGDYWVLNGSKWWSSGAGHTKTVVYLVMGKSSPNDPDPYKQQSVILVPANAPGIKLKRMMSVFGYDDAPHGHGHFVFENVRVPASNMIVGEGRGFEIIQGRLGPGRIHHAMRAIGVAERSLEYMIARASDEGKLAFGKKLNEHGVVLQWIAEARLNIDAARLIVLNAAVKIDGGDAKAATKEISQAKILAPRVALETLDKAIQSLGASGVSQDTPLAAMWAQARTLRIVDGPDEVHSQQLGKNEAKKGLSLQRKIQDQKSITSNLMDQYEVRDESPTKALL</sequence>